<dbReference type="PANTHER" id="PTHR31793:SF2">
    <property type="entry name" value="BLR1345 PROTEIN"/>
    <property type="match status" value="1"/>
</dbReference>
<feature type="region of interest" description="Disordered" evidence="1">
    <location>
        <begin position="156"/>
        <end position="183"/>
    </location>
</feature>
<dbReference type="CDD" id="cd00586">
    <property type="entry name" value="4HBT"/>
    <property type="match status" value="1"/>
</dbReference>
<dbReference type="PANTHER" id="PTHR31793">
    <property type="entry name" value="4-HYDROXYBENZOYL-COA THIOESTERASE FAMILY MEMBER"/>
    <property type="match status" value="1"/>
</dbReference>
<dbReference type="Gene3D" id="3.10.129.10">
    <property type="entry name" value="Hotdog Thioesterase"/>
    <property type="match status" value="1"/>
</dbReference>
<keyword evidence="3" id="KW-1185">Reference proteome</keyword>
<sequence>MTMRQPIMRIESPLCLYTDVVPPEWIDYNGHMNVAYYVLAFDHATDAFMDYLGMGQNYRDSRHCSAFVVETHVNYQRELVAGDPMRVTTQLLGFDSKRIHHFHRLYHADKGFVSATTELMVIHVDMTERHSMAMPLPVLDRLSALMAAHIQLPQPPQSGRVMGVRAKTPTSQPGTPTLRWLSR</sequence>
<evidence type="ECO:0000313" key="2">
    <source>
        <dbReference type="EMBL" id="NMQ19227.1"/>
    </source>
</evidence>
<accession>A0ABX1TIL5</accession>
<dbReference type="EMBL" id="SPMZ01000022">
    <property type="protein sequence ID" value="NMQ19227.1"/>
    <property type="molecule type" value="Genomic_DNA"/>
</dbReference>
<proteinExistence type="predicted"/>
<dbReference type="InterPro" id="IPR050563">
    <property type="entry name" value="4-hydroxybenzoyl-CoA_TE"/>
</dbReference>
<organism evidence="2 3">
    <name type="scientific">Candidatus Competibacter phosphatis</name>
    <dbReference type="NCBI Taxonomy" id="221280"/>
    <lineage>
        <taxon>Bacteria</taxon>
        <taxon>Pseudomonadati</taxon>
        <taxon>Pseudomonadota</taxon>
        <taxon>Gammaproteobacteria</taxon>
        <taxon>Candidatus Competibacteraceae</taxon>
        <taxon>Candidatus Competibacter</taxon>
    </lineage>
</organism>
<evidence type="ECO:0000256" key="1">
    <source>
        <dbReference type="SAM" id="MobiDB-lite"/>
    </source>
</evidence>
<comment type="caution">
    <text evidence="2">The sequence shown here is derived from an EMBL/GenBank/DDBJ whole genome shotgun (WGS) entry which is preliminary data.</text>
</comment>
<dbReference type="InterPro" id="IPR029069">
    <property type="entry name" value="HotDog_dom_sf"/>
</dbReference>
<name>A0ABX1TIL5_9GAMM</name>
<dbReference type="SUPFAM" id="SSF54637">
    <property type="entry name" value="Thioesterase/thiol ester dehydrase-isomerase"/>
    <property type="match status" value="1"/>
</dbReference>
<evidence type="ECO:0000313" key="3">
    <source>
        <dbReference type="Proteomes" id="UP000760480"/>
    </source>
</evidence>
<reference evidence="2 3" key="1">
    <citation type="submission" date="2019-03" db="EMBL/GenBank/DDBJ databases">
        <title>Metabolic reconstructions from genomes of highly enriched 'Candidatus Accumulibacter' and 'Candidatus Competibacter' bioreactor populations.</title>
        <authorList>
            <person name="Annavajhala M.K."/>
            <person name="Welles L."/>
            <person name="Abbas B."/>
            <person name="Sorokin D."/>
            <person name="Park H."/>
            <person name="Van Loosdrecht M."/>
            <person name="Chandran K."/>
        </authorList>
    </citation>
    <scope>NUCLEOTIDE SEQUENCE [LARGE SCALE GENOMIC DNA]</scope>
    <source>
        <strain evidence="2 3">SBR_G</strain>
    </source>
</reference>
<dbReference type="Pfam" id="PF13279">
    <property type="entry name" value="4HBT_2"/>
    <property type="match status" value="1"/>
</dbReference>
<protein>
    <submittedName>
        <fullName evidence="2">Thioesterase-like protein</fullName>
    </submittedName>
</protein>
<dbReference type="Proteomes" id="UP000760480">
    <property type="component" value="Unassembled WGS sequence"/>
</dbReference>
<gene>
    <name evidence="2" type="ORF">E4P82_08495</name>
</gene>